<gene>
    <name evidence="1" type="ORF">L6164_020304</name>
</gene>
<organism evidence="1 2">
    <name type="scientific">Bauhinia variegata</name>
    <name type="common">Purple orchid tree</name>
    <name type="synonym">Phanera variegata</name>
    <dbReference type="NCBI Taxonomy" id="167791"/>
    <lineage>
        <taxon>Eukaryota</taxon>
        <taxon>Viridiplantae</taxon>
        <taxon>Streptophyta</taxon>
        <taxon>Embryophyta</taxon>
        <taxon>Tracheophyta</taxon>
        <taxon>Spermatophyta</taxon>
        <taxon>Magnoliopsida</taxon>
        <taxon>eudicotyledons</taxon>
        <taxon>Gunneridae</taxon>
        <taxon>Pentapetalae</taxon>
        <taxon>rosids</taxon>
        <taxon>fabids</taxon>
        <taxon>Fabales</taxon>
        <taxon>Fabaceae</taxon>
        <taxon>Cercidoideae</taxon>
        <taxon>Cercideae</taxon>
        <taxon>Bauhiniinae</taxon>
        <taxon>Bauhinia</taxon>
    </lineage>
</organism>
<name>A0ACB9MUZ7_BAUVA</name>
<protein>
    <submittedName>
        <fullName evidence="1">Uncharacterized protein</fullName>
    </submittedName>
</protein>
<reference evidence="1 2" key="1">
    <citation type="journal article" date="2022" name="DNA Res.">
        <title>Chromosomal-level genome assembly of the orchid tree Bauhinia variegata (Leguminosae; Cercidoideae) supports the allotetraploid origin hypothesis of Bauhinia.</title>
        <authorList>
            <person name="Zhong Y."/>
            <person name="Chen Y."/>
            <person name="Zheng D."/>
            <person name="Pang J."/>
            <person name="Liu Y."/>
            <person name="Luo S."/>
            <person name="Meng S."/>
            <person name="Qian L."/>
            <person name="Wei D."/>
            <person name="Dai S."/>
            <person name="Zhou R."/>
        </authorList>
    </citation>
    <scope>NUCLEOTIDE SEQUENCE [LARGE SCALE GENOMIC DNA]</scope>
    <source>
        <strain evidence="1">BV-YZ2020</strain>
    </source>
</reference>
<comment type="caution">
    <text evidence="1">The sequence shown here is derived from an EMBL/GenBank/DDBJ whole genome shotgun (WGS) entry which is preliminary data.</text>
</comment>
<evidence type="ECO:0000313" key="2">
    <source>
        <dbReference type="Proteomes" id="UP000828941"/>
    </source>
</evidence>
<dbReference type="EMBL" id="CM039433">
    <property type="protein sequence ID" value="KAI4327893.1"/>
    <property type="molecule type" value="Genomic_DNA"/>
</dbReference>
<evidence type="ECO:0000313" key="1">
    <source>
        <dbReference type="EMBL" id="KAI4327893.1"/>
    </source>
</evidence>
<sequence>MDGEEGGGIRLSKRFSDKDGEVDYKTKAGTAWSHSYLNQKPWHPLSYPNQRRKWIAEQTHAQRQRRGEEVAREYAQEQDFFRQTALISEKEKEKVELMQAVSFMYVRPPGYNAESAKAAEMADEKKKEELSNPSHVPIADGPSSSMPQEEKKKPRPKDVFGRPLPTEEEFEILKNAPRLDTGVHGRVKPFGVEVRNVKCLRCGNYGHQSGDRECPLKDAIMPSEESRLKRDDPLNAILAHTDHNEPLKWELKQRPGMSPPRGGFKADDPNQQIVAEDIFDEYGGFLSGGFVPELLTNFSDKSKKSKKKKHKRKQPLYSENESSSDDGERRSKKKKLKVKKKKLDHSKSTRSDTPDSDNHQRKSREKHSHTSEDSDRDRDVHESSSDGERRLKKKKLKVKKKKLDHSKSTRSDTPDSDNHQRKSREKHSHSSEDSDGDRDVQIRKTRPKHSHFPKGSDHPGHDRSKRRRQKHSYSSEDSGPPGYHGRHKSIDESSYSSEDSGSDWNNGRIKTRQKHTFSPKGSTEHRSSKHSRKRHGHSSEDSGPDGYLGIHKGRDKLSYSSEDSGSDRDERSKKLRQKHLHSPIGSNHPGHDRTKHGRRSHSYQESDRGRHKSRDEHSYSSESEDSYHQRQLSIKGSSHKRSSKAHGDSHKHHRSYVSRHMGSHSHSLKKALPEGCQNSEPSHQRHRRRHHHSDSD</sequence>
<keyword evidence="2" id="KW-1185">Reference proteome</keyword>
<dbReference type="Proteomes" id="UP000828941">
    <property type="component" value="Chromosome 8"/>
</dbReference>
<proteinExistence type="predicted"/>
<accession>A0ACB9MUZ7</accession>